<comment type="caution">
    <text evidence="7">The sequence shown here is derived from an EMBL/GenBank/DDBJ whole genome shotgun (WGS) entry which is preliminary data.</text>
</comment>
<dbReference type="Proteomes" id="UP000633136">
    <property type="component" value="Unassembled WGS sequence"/>
</dbReference>
<sequence length="126" mass="13934">MIRPSLIRLVRLPAFLTWFALQMIRANWQVATDILTPGSSLSPAIVAHRTHSLSSGEITVLNNLITLTPGTLTLDIDDAADGGRILYVLGLYAPSEPEEFHAELRELEDRMLSLTRPSTPAQEVTR</sequence>
<dbReference type="PANTHER" id="PTHR34584:SF1">
    <property type="entry name" value="NA(+)_H(+) ANTIPORTER SUBUNIT E1"/>
    <property type="match status" value="1"/>
</dbReference>
<evidence type="ECO:0000313" key="8">
    <source>
        <dbReference type="Proteomes" id="UP000633136"/>
    </source>
</evidence>
<evidence type="ECO:0000313" key="7">
    <source>
        <dbReference type="EMBL" id="GGE59032.1"/>
    </source>
</evidence>
<evidence type="ECO:0000256" key="5">
    <source>
        <dbReference type="ARBA" id="ARBA00022989"/>
    </source>
</evidence>
<dbReference type="GO" id="GO:0008324">
    <property type="term" value="F:monoatomic cation transmembrane transporter activity"/>
    <property type="evidence" value="ECO:0007669"/>
    <property type="project" value="InterPro"/>
</dbReference>
<organism evidence="7 8">
    <name type="scientific">Nesterenkonia cremea</name>
    <dbReference type="NCBI Taxonomy" id="1882340"/>
    <lineage>
        <taxon>Bacteria</taxon>
        <taxon>Bacillati</taxon>
        <taxon>Actinomycetota</taxon>
        <taxon>Actinomycetes</taxon>
        <taxon>Micrococcales</taxon>
        <taxon>Micrococcaceae</taxon>
        <taxon>Nesterenkonia</taxon>
    </lineage>
</organism>
<evidence type="ECO:0000256" key="6">
    <source>
        <dbReference type="ARBA" id="ARBA00023136"/>
    </source>
</evidence>
<comment type="similarity">
    <text evidence="2">Belongs to the CPA3 antiporters (TC 2.A.63) subunit E family.</text>
</comment>
<dbReference type="GO" id="GO:0005886">
    <property type="term" value="C:plasma membrane"/>
    <property type="evidence" value="ECO:0007669"/>
    <property type="project" value="UniProtKB-SubCell"/>
</dbReference>
<keyword evidence="3" id="KW-1003">Cell membrane</keyword>
<evidence type="ECO:0008006" key="9">
    <source>
        <dbReference type="Google" id="ProtNLM"/>
    </source>
</evidence>
<proteinExistence type="inferred from homology"/>
<reference evidence="7" key="1">
    <citation type="journal article" date="2014" name="Int. J. Syst. Evol. Microbiol.">
        <title>Complete genome sequence of Corynebacterium casei LMG S-19264T (=DSM 44701T), isolated from a smear-ripened cheese.</title>
        <authorList>
            <consortium name="US DOE Joint Genome Institute (JGI-PGF)"/>
            <person name="Walter F."/>
            <person name="Albersmeier A."/>
            <person name="Kalinowski J."/>
            <person name="Ruckert C."/>
        </authorList>
    </citation>
    <scope>NUCLEOTIDE SEQUENCE</scope>
    <source>
        <strain evidence="7">CGMCC 1.15388</strain>
    </source>
</reference>
<name>A0A917ALX6_9MICC</name>
<keyword evidence="8" id="KW-1185">Reference proteome</keyword>
<evidence type="ECO:0000256" key="1">
    <source>
        <dbReference type="ARBA" id="ARBA00004651"/>
    </source>
</evidence>
<evidence type="ECO:0000256" key="4">
    <source>
        <dbReference type="ARBA" id="ARBA00022692"/>
    </source>
</evidence>
<protein>
    <recommendedName>
        <fullName evidence="9">Cation transporter</fullName>
    </recommendedName>
</protein>
<dbReference type="AlphaFoldDB" id="A0A917ALX6"/>
<keyword evidence="5" id="KW-1133">Transmembrane helix</keyword>
<dbReference type="RefSeq" id="WP_188682133.1">
    <property type="nucleotide sequence ID" value="NZ_BMIS01000001.1"/>
</dbReference>
<dbReference type="EMBL" id="BMIS01000001">
    <property type="protein sequence ID" value="GGE59032.1"/>
    <property type="molecule type" value="Genomic_DNA"/>
</dbReference>
<dbReference type="InterPro" id="IPR002758">
    <property type="entry name" value="Cation_antiport_E"/>
</dbReference>
<dbReference type="Pfam" id="PF01899">
    <property type="entry name" value="MNHE"/>
    <property type="match status" value="1"/>
</dbReference>
<dbReference type="PANTHER" id="PTHR34584">
    <property type="entry name" value="NA(+)/H(+) ANTIPORTER SUBUNIT E1"/>
    <property type="match status" value="1"/>
</dbReference>
<gene>
    <name evidence="7" type="ORF">GCM10011401_02200</name>
</gene>
<evidence type="ECO:0000256" key="2">
    <source>
        <dbReference type="ARBA" id="ARBA00006228"/>
    </source>
</evidence>
<accession>A0A917ALX6</accession>
<keyword evidence="4" id="KW-0812">Transmembrane</keyword>
<keyword evidence="6" id="KW-0472">Membrane</keyword>
<comment type="subcellular location">
    <subcellularLocation>
        <location evidence="1">Cell membrane</location>
        <topology evidence="1">Multi-pass membrane protein</topology>
    </subcellularLocation>
</comment>
<reference evidence="7" key="2">
    <citation type="submission" date="2020-09" db="EMBL/GenBank/DDBJ databases">
        <authorList>
            <person name="Sun Q."/>
            <person name="Zhou Y."/>
        </authorList>
    </citation>
    <scope>NUCLEOTIDE SEQUENCE</scope>
    <source>
        <strain evidence="7">CGMCC 1.15388</strain>
    </source>
</reference>
<evidence type="ECO:0000256" key="3">
    <source>
        <dbReference type="ARBA" id="ARBA00022475"/>
    </source>
</evidence>